<dbReference type="RefSeq" id="WP_270947707.1">
    <property type="nucleotide sequence ID" value="NZ_JAQGLA010000007.1"/>
</dbReference>
<reference evidence="2 3" key="1">
    <citation type="submission" date="2022-11" db="EMBL/GenBank/DDBJ databases">
        <title>Draft genome sequence of Saccharopolyspora sp. WRP15-2 isolated from rhizosphere soils of wild rice in Thailand.</title>
        <authorList>
            <person name="Duangmal K."/>
            <person name="Kammanee S."/>
            <person name="Muangham S."/>
        </authorList>
    </citation>
    <scope>NUCLEOTIDE SEQUENCE [LARGE SCALE GENOMIC DNA]</scope>
    <source>
        <strain evidence="2 3">WRP15-2</strain>
    </source>
</reference>
<feature type="compositionally biased region" description="Basic and acidic residues" evidence="1">
    <location>
        <begin position="221"/>
        <end position="234"/>
    </location>
</feature>
<dbReference type="EMBL" id="JAQGLA010000007">
    <property type="protein sequence ID" value="MDA3625126.1"/>
    <property type="molecule type" value="Genomic_DNA"/>
</dbReference>
<organism evidence="2 3">
    <name type="scientific">Saccharopolyspora oryzae</name>
    <dbReference type="NCBI Taxonomy" id="2997343"/>
    <lineage>
        <taxon>Bacteria</taxon>
        <taxon>Bacillati</taxon>
        <taxon>Actinomycetota</taxon>
        <taxon>Actinomycetes</taxon>
        <taxon>Pseudonocardiales</taxon>
        <taxon>Pseudonocardiaceae</taxon>
        <taxon>Saccharopolyspora</taxon>
    </lineage>
</organism>
<dbReference type="InterPro" id="IPR045683">
    <property type="entry name" value="DUF6192"/>
</dbReference>
<evidence type="ECO:0000256" key="1">
    <source>
        <dbReference type="SAM" id="MobiDB-lite"/>
    </source>
</evidence>
<keyword evidence="3" id="KW-1185">Reference proteome</keyword>
<protein>
    <submittedName>
        <fullName evidence="2">DUF6192 family protein</fullName>
    </submittedName>
</protein>
<comment type="caution">
    <text evidence="2">The sequence shown here is derived from an EMBL/GenBank/DDBJ whole genome shotgun (WGS) entry which is preliminary data.</text>
</comment>
<accession>A0ABT4UV91</accession>
<sequence length="325" mass="37167">MLDLACADFDAWGGIMTKPKITSPFPKRFTDRDWGRYVRQGKELVQEETRIQFRLGDLTLKMVPSRGSGGNQGVFAVMDRYADAIGINVHTLLEYRSIALRWPPEKRNPDVSWAIHRSLEALDNRFELIYEPPEGIPYWTEDAALRQAGRLPHRPLTKDEKLDRVRVLLEQDEYAAEAVGSILQNRSNVAHQVMADPATQRAVYRAHHEQRRQAAEAAHAAAHEHEHDDSDDIARQVRRRESAVDYTRASHEVLELIGIGTTYLVELQRLIPYMHVSEFTEQEVRAILDNHRRIRVALDWADSAVTTGDTSMDEALERLLSQGDD</sequence>
<feature type="region of interest" description="Disordered" evidence="1">
    <location>
        <begin position="207"/>
        <end position="234"/>
    </location>
</feature>
<evidence type="ECO:0000313" key="2">
    <source>
        <dbReference type="EMBL" id="MDA3625126.1"/>
    </source>
</evidence>
<evidence type="ECO:0000313" key="3">
    <source>
        <dbReference type="Proteomes" id="UP001210380"/>
    </source>
</evidence>
<dbReference type="Proteomes" id="UP001210380">
    <property type="component" value="Unassembled WGS sequence"/>
</dbReference>
<gene>
    <name evidence="2" type="ORF">OU415_06750</name>
</gene>
<name>A0ABT4UV91_9PSEU</name>
<proteinExistence type="predicted"/>
<dbReference type="Pfam" id="PF19691">
    <property type="entry name" value="DUF6192"/>
    <property type="match status" value="1"/>
</dbReference>